<evidence type="ECO:0000313" key="1">
    <source>
        <dbReference type="EMBL" id="KAJ1185398.1"/>
    </source>
</evidence>
<proteinExistence type="predicted"/>
<protein>
    <submittedName>
        <fullName evidence="1">Uncharacterized protein</fullName>
    </submittedName>
</protein>
<sequence length="212" mass="23370">MPVSRHQFSPPGHPCGATAAWLDLLCAATLLVGESSSPHREPISRQFWMAAILALLWHTGRVGRSLMPVCLSLMRLSSLDDSAYQWDTGGCLHSRPPLVLCRFRTPGPTPSLQPPGLNSLSRSWPLHIRRLGEALFMSLLPRVVRFIPLDLWLAGFAQWLLRPPSIARLLHAVTGPYLGPVEGSTITHSLSAHHLRLTTFAIPARSLTYALL</sequence>
<accession>A0AAV7U986</accession>
<keyword evidence="2" id="KW-1185">Reference proteome</keyword>
<dbReference type="EMBL" id="JANPWB010000005">
    <property type="protein sequence ID" value="KAJ1185398.1"/>
    <property type="molecule type" value="Genomic_DNA"/>
</dbReference>
<name>A0AAV7U986_PLEWA</name>
<dbReference type="AlphaFoldDB" id="A0AAV7U986"/>
<evidence type="ECO:0000313" key="2">
    <source>
        <dbReference type="Proteomes" id="UP001066276"/>
    </source>
</evidence>
<dbReference type="Proteomes" id="UP001066276">
    <property type="component" value="Chromosome 3_1"/>
</dbReference>
<gene>
    <name evidence="1" type="ORF">NDU88_002191</name>
</gene>
<organism evidence="1 2">
    <name type="scientific">Pleurodeles waltl</name>
    <name type="common">Iberian ribbed newt</name>
    <dbReference type="NCBI Taxonomy" id="8319"/>
    <lineage>
        <taxon>Eukaryota</taxon>
        <taxon>Metazoa</taxon>
        <taxon>Chordata</taxon>
        <taxon>Craniata</taxon>
        <taxon>Vertebrata</taxon>
        <taxon>Euteleostomi</taxon>
        <taxon>Amphibia</taxon>
        <taxon>Batrachia</taxon>
        <taxon>Caudata</taxon>
        <taxon>Salamandroidea</taxon>
        <taxon>Salamandridae</taxon>
        <taxon>Pleurodelinae</taxon>
        <taxon>Pleurodeles</taxon>
    </lineage>
</organism>
<comment type="caution">
    <text evidence="1">The sequence shown here is derived from an EMBL/GenBank/DDBJ whole genome shotgun (WGS) entry which is preliminary data.</text>
</comment>
<reference evidence="1" key="1">
    <citation type="journal article" date="2022" name="bioRxiv">
        <title>Sequencing and chromosome-scale assembly of the giantPleurodeles waltlgenome.</title>
        <authorList>
            <person name="Brown T."/>
            <person name="Elewa A."/>
            <person name="Iarovenko S."/>
            <person name="Subramanian E."/>
            <person name="Araus A.J."/>
            <person name="Petzold A."/>
            <person name="Susuki M."/>
            <person name="Suzuki K.-i.T."/>
            <person name="Hayashi T."/>
            <person name="Toyoda A."/>
            <person name="Oliveira C."/>
            <person name="Osipova E."/>
            <person name="Leigh N.D."/>
            <person name="Simon A."/>
            <person name="Yun M.H."/>
        </authorList>
    </citation>
    <scope>NUCLEOTIDE SEQUENCE</scope>
    <source>
        <strain evidence="1">20211129_DDA</strain>
        <tissue evidence="1">Liver</tissue>
    </source>
</reference>